<feature type="non-terminal residue" evidence="1">
    <location>
        <position position="1"/>
    </location>
</feature>
<dbReference type="AlphaFoldDB" id="K1SVD8"/>
<dbReference type="EMBL" id="AJWZ01009476">
    <property type="protein sequence ID" value="EKC51216.1"/>
    <property type="molecule type" value="Genomic_DNA"/>
</dbReference>
<sequence>ERLPEIAKNAIADACTGSNPRIPTQEEMEKLLKCCYYDTEVDF</sequence>
<proteinExistence type="predicted"/>
<dbReference type="Gene3D" id="1.20.1090.10">
    <property type="entry name" value="Dehydroquinate synthase-like - alpha domain"/>
    <property type="match status" value="1"/>
</dbReference>
<dbReference type="SUPFAM" id="SSF56796">
    <property type="entry name" value="Dehydroquinate synthase-like"/>
    <property type="match status" value="1"/>
</dbReference>
<evidence type="ECO:0000313" key="1">
    <source>
        <dbReference type="EMBL" id="EKC51216.1"/>
    </source>
</evidence>
<name>K1SVD8_9ZZZZ</name>
<gene>
    <name evidence="1" type="ORF">OBE_13718</name>
</gene>
<organism evidence="1">
    <name type="scientific">human gut metagenome</name>
    <dbReference type="NCBI Taxonomy" id="408170"/>
    <lineage>
        <taxon>unclassified sequences</taxon>
        <taxon>metagenomes</taxon>
        <taxon>organismal metagenomes</taxon>
    </lineage>
</organism>
<reference evidence="1" key="1">
    <citation type="journal article" date="2013" name="Environ. Microbiol.">
        <title>Microbiota from the distal guts of lean and obese adolescents exhibit partial functional redundancy besides clear differences in community structure.</title>
        <authorList>
            <person name="Ferrer M."/>
            <person name="Ruiz A."/>
            <person name="Lanza F."/>
            <person name="Haange S.B."/>
            <person name="Oberbach A."/>
            <person name="Till H."/>
            <person name="Bargiela R."/>
            <person name="Campoy C."/>
            <person name="Segura M.T."/>
            <person name="Richter M."/>
            <person name="von Bergen M."/>
            <person name="Seifert J."/>
            <person name="Suarez A."/>
        </authorList>
    </citation>
    <scope>NUCLEOTIDE SEQUENCE</scope>
</reference>
<comment type="caution">
    <text evidence="1">The sequence shown here is derived from an EMBL/GenBank/DDBJ whole genome shotgun (WGS) entry which is preliminary data.</text>
</comment>
<accession>K1SVD8</accession>
<protein>
    <submittedName>
        <fullName evidence="1">NADPH-dependent butanol dehydrogenase</fullName>
    </submittedName>
</protein>